<evidence type="ECO:0000313" key="2">
    <source>
        <dbReference type="Proteomes" id="UP000249363"/>
    </source>
</evidence>
<dbReference type="Pfam" id="PF18951">
    <property type="entry name" value="DUF5695"/>
    <property type="match status" value="1"/>
</dbReference>
<dbReference type="InterPro" id="IPR043750">
    <property type="entry name" value="DUF5695"/>
</dbReference>
<comment type="caution">
    <text evidence="1">The sequence shown here is derived from an EMBL/GenBank/DDBJ whole genome shotgun (WGS) entry which is preliminary data.</text>
</comment>
<dbReference type="RefSeq" id="XP_040737969.1">
    <property type="nucleotide sequence ID" value="XM_040882385.1"/>
</dbReference>
<name>A0A364LCA0_TALAM</name>
<dbReference type="EMBL" id="MIKG01000024">
    <property type="protein sequence ID" value="RAO73455.1"/>
    <property type="molecule type" value="Genomic_DNA"/>
</dbReference>
<dbReference type="OrthoDB" id="2730619at2759"/>
<keyword evidence="2" id="KW-1185">Reference proteome</keyword>
<evidence type="ECO:0000313" key="1">
    <source>
        <dbReference type="EMBL" id="RAO73455.1"/>
    </source>
</evidence>
<accession>A0A364LCA0</accession>
<gene>
    <name evidence="1" type="ORF">BHQ10_009467</name>
</gene>
<dbReference type="AlphaFoldDB" id="A0A364LCA0"/>
<dbReference type="Proteomes" id="UP000249363">
    <property type="component" value="Unassembled WGS sequence"/>
</dbReference>
<reference evidence="1 2" key="1">
    <citation type="journal article" date="2017" name="Biotechnol. Biofuels">
        <title>Differential beta-glucosidase expression as a function of carbon source availability in Talaromyces amestolkiae: a genomic and proteomic approach.</title>
        <authorList>
            <person name="de Eugenio L.I."/>
            <person name="Mendez-Liter J.A."/>
            <person name="Nieto-Dominguez M."/>
            <person name="Alonso L."/>
            <person name="Gil-Munoz J."/>
            <person name="Barriuso J."/>
            <person name="Prieto A."/>
            <person name="Martinez M.J."/>
        </authorList>
    </citation>
    <scope>NUCLEOTIDE SEQUENCE [LARGE SCALE GENOMIC DNA]</scope>
    <source>
        <strain evidence="1 2">CIB</strain>
    </source>
</reference>
<sequence length="896" mass="100683">MRNSSLSLDSSAFHVDFDSERASIQVLQNPSDEYGTNFVLGAEQAPELDIEDSRFWGHLIFHVSGNTLHPKGCTMTSGLSRDIRTISGTEDDRIVVTYQGNSGHEGGFKGFSVTAIYTLTGPSRDILDWSIEITNQTSEPVEFEDIGIPLMSNSYWGNDQTFNYEKVVHRHSFVAKNGSYIYWQRPNGDGPMLVMMPHRNTSLEFKHRYREAETIFGEQLPKWEGLAEFYIHSKHIATARAEKACQYLPATSLTLAPGESHTYGFCFRWAADYIGLRNAIYASGGLDVVSMPGLVIPANSKVTLALRCEDTIETVTGEAGKKAQITASGTSGEYHLYKLGFTTLGCNYVTVTFGNLRSAVLQFYSIEPIEVLIKKHSAFLAQHQLAKTTTRGYNGAFLQWDMTTRKLITWDDYPGGGWKEWMAGGSDDLGLAPAAFLSEKCFYFPVQSEISAIDYHIKNFLFGYLIGARGSDDKLAFQVYRWYDGQDGTPKDTGIWRAYNYTHIANTFFNMYKIGKAYPWIETRYKPLEYLTFAYEILQSMYCKISLPNPIGDAANELGLMGESTVPEIIEALKVEGMNYQQQKLRAFIDRKLHHYKRVKYPFASEMTIDTTGFESVYALGKVGFDVQLIEKCQKASLACRGLQPLWYFYGSDNRMMGESYWNLGYETQLGSWQQQDYLVNYSSSNRGDFAEAMRSTYGAFLAGWANINSGQIDAHPSNIGAASWLWQSEGGEPSWSFIPLVGNWWAWSGEADLGFWGGLRTASVNVVQDPIVGLYAYGGKVELINDKYLIEPMDGVQCRLTMFNLNNMTIHVPRTRFTHVTMDRDGSNFDLDLQNIGTSTCSPSVTLINFPAASYEVSITDITKGKLITTSTGSSTTFELWELSTAFTKVSFRRR</sequence>
<organism evidence="1 2">
    <name type="scientific">Talaromyces amestolkiae</name>
    <dbReference type="NCBI Taxonomy" id="1196081"/>
    <lineage>
        <taxon>Eukaryota</taxon>
        <taxon>Fungi</taxon>
        <taxon>Dikarya</taxon>
        <taxon>Ascomycota</taxon>
        <taxon>Pezizomycotina</taxon>
        <taxon>Eurotiomycetes</taxon>
        <taxon>Eurotiomycetidae</taxon>
        <taxon>Eurotiales</taxon>
        <taxon>Trichocomaceae</taxon>
        <taxon>Talaromyces</taxon>
        <taxon>Talaromyces sect. Talaromyces</taxon>
    </lineage>
</organism>
<dbReference type="STRING" id="1196081.A0A364LCA0"/>
<dbReference type="GeneID" id="63798681"/>
<proteinExistence type="predicted"/>
<protein>
    <submittedName>
        <fullName evidence="1">Uncharacterized protein</fullName>
    </submittedName>
</protein>